<reference evidence="2" key="1">
    <citation type="journal article" date="2015" name="Front. Microbiol.">
        <title>Combining genomic sequencing methods to explore viral diversity and reveal potential virus-host interactions.</title>
        <authorList>
            <person name="Chow C.E."/>
            <person name="Winget D.M."/>
            <person name="White R.A.III."/>
            <person name="Hallam S.J."/>
            <person name="Suttle C.A."/>
        </authorList>
    </citation>
    <scope>NUCLEOTIDE SEQUENCE</scope>
    <source>
        <strain evidence="2">Oxic1_6</strain>
    </source>
</reference>
<dbReference type="EMBL" id="KR029601">
    <property type="protein sequence ID" value="AKH48155.1"/>
    <property type="molecule type" value="Genomic_DNA"/>
</dbReference>
<accession>A0A0F7L8A7</accession>
<evidence type="ECO:0000313" key="2">
    <source>
        <dbReference type="EMBL" id="AKH48155.1"/>
    </source>
</evidence>
<evidence type="ECO:0000256" key="1">
    <source>
        <dbReference type="SAM" id="MobiDB-lite"/>
    </source>
</evidence>
<reference evidence="2" key="2">
    <citation type="submission" date="2015-03" db="EMBL/GenBank/DDBJ databases">
        <authorList>
            <person name="Chow C.-E.T."/>
            <person name="Winget D.M."/>
            <person name="White R.A.III."/>
            <person name="Hallam S.J."/>
            <person name="Suttle C.A."/>
        </authorList>
    </citation>
    <scope>NUCLEOTIDE SEQUENCE</scope>
    <source>
        <strain evidence="2">Oxic1_6</strain>
    </source>
</reference>
<name>A0A0F7L8A7_9VIRU</name>
<feature type="region of interest" description="Disordered" evidence="1">
    <location>
        <begin position="30"/>
        <end position="56"/>
    </location>
</feature>
<proteinExistence type="predicted"/>
<protein>
    <submittedName>
        <fullName evidence="2">Uncharacterized protein</fullName>
    </submittedName>
</protein>
<sequence length="56" mass="6019">MTKTGPCGSSSVMGTQALRAVLGRCTDRSIRATHGRTAQTHRAPIRSTQARRRPIG</sequence>
<organism evidence="2">
    <name type="scientific">uncultured marine virus</name>
    <dbReference type="NCBI Taxonomy" id="186617"/>
    <lineage>
        <taxon>Viruses</taxon>
        <taxon>environmental samples</taxon>
    </lineage>
</organism>